<dbReference type="SUPFAM" id="SSF49265">
    <property type="entry name" value="Fibronectin type III"/>
    <property type="match status" value="3"/>
</dbReference>
<organism evidence="9 10">
    <name type="scientific">Bursaphelenchus xylophilus</name>
    <name type="common">Pinewood nematode worm</name>
    <name type="synonym">Aphelenchoides xylophilus</name>
    <dbReference type="NCBI Taxonomy" id="6326"/>
    <lineage>
        <taxon>Eukaryota</taxon>
        <taxon>Metazoa</taxon>
        <taxon>Ecdysozoa</taxon>
        <taxon>Nematoda</taxon>
        <taxon>Chromadorea</taxon>
        <taxon>Rhabditida</taxon>
        <taxon>Tylenchina</taxon>
        <taxon>Tylenchomorpha</taxon>
        <taxon>Aphelenchoidea</taxon>
        <taxon>Aphelenchoididae</taxon>
        <taxon>Bursaphelenchus</taxon>
    </lineage>
</organism>
<dbReference type="PANTHER" id="PTHR14340">
    <property type="entry name" value="MICROFIBRIL-ASSOCIATED GLYCOPROTEIN 3"/>
    <property type="match status" value="1"/>
</dbReference>
<dbReference type="InterPro" id="IPR003598">
    <property type="entry name" value="Ig_sub2"/>
</dbReference>
<dbReference type="SMART" id="SM00060">
    <property type="entry name" value="FN3"/>
    <property type="match status" value="5"/>
</dbReference>
<dbReference type="InterPro" id="IPR003599">
    <property type="entry name" value="Ig_sub"/>
</dbReference>
<evidence type="ECO:0000256" key="6">
    <source>
        <dbReference type="SAM" id="MobiDB-lite"/>
    </source>
</evidence>
<accession>A0A1I7SFQ9</accession>
<evidence type="ECO:0000256" key="3">
    <source>
        <dbReference type="ARBA" id="ARBA00022737"/>
    </source>
</evidence>
<dbReference type="Pfam" id="PF07679">
    <property type="entry name" value="I-set"/>
    <property type="match status" value="5"/>
</dbReference>
<evidence type="ECO:0000313" key="10">
    <source>
        <dbReference type="WBParaSite" id="BXY_1187200.1"/>
    </source>
</evidence>
<dbReference type="SMART" id="SM00408">
    <property type="entry name" value="IGc2"/>
    <property type="match status" value="2"/>
</dbReference>
<evidence type="ECO:0000259" key="8">
    <source>
        <dbReference type="PROSITE" id="PS50853"/>
    </source>
</evidence>
<dbReference type="CDD" id="cd00063">
    <property type="entry name" value="FN3"/>
    <property type="match status" value="5"/>
</dbReference>
<feature type="region of interest" description="Disordered" evidence="6">
    <location>
        <begin position="160"/>
        <end position="355"/>
    </location>
</feature>
<feature type="domain" description="Ig-like" evidence="7">
    <location>
        <begin position="1202"/>
        <end position="1276"/>
    </location>
</feature>
<evidence type="ECO:0000256" key="4">
    <source>
        <dbReference type="ARBA" id="ARBA00023157"/>
    </source>
</evidence>
<dbReference type="InterPro" id="IPR013783">
    <property type="entry name" value="Ig-like_fold"/>
</dbReference>
<keyword evidence="4" id="KW-1015">Disulfide bond</keyword>
<keyword evidence="3" id="KW-0677">Repeat</keyword>
<dbReference type="InterPro" id="IPR036179">
    <property type="entry name" value="Ig-like_dom_sf"/>
</dbReference>
<dbReference type="Pfam" id="PF00041">
    <property type="entry name" value="fn3"/>
    <property type="match status" value="4"/>
</dbReference>
<feature type="domain" description="Ig-like" evidence="7">
    <location>
        <begin position="1095"/>
        <end position="1187"/>
    </location>
</feature>
<dbReference type="InterPro" id="IPR003961">
    <property type="entry name" value="FN3_dom"/>
</dbReference>
<dbReference type="eggNOG" id="KOG0613">
    <property type="taxonomic scope" value="Eukaryota"/>
</dbReference>
<dbReference type="FunFam" id="2.60.40.10:FF:000211">
    <property type="entry name" value="Obscurin-like protein 1"/>
    <property type="match status" value="1"/>
</dbReference>
<evidence type="ECO:0000313" key="9">
    <source>
        <dbReference type="Proteomes" id="UP000095284"/>
    </source>
</evidence>
<feature type="compositionally biased region" description="Basic and acidic residues" evidence="6">
    <location>
        <begin position="170"/>
        <end position="291"/>
    </location>
</feature>
<dbReference type="Proteomes" id="UP000095284">
    <property type="component" value="Unplaced"/>
</dbReference>
<dbReference type="FunFam" id="2.60.40.10:FF:000107">
    <property type="entry name" value="Myosin, light chain kinase a"/>
    <property type="match status" value="1"/>
</dbReference>
<evidence type="ECO:0000259" key="7">
    <source>
        <dbReference type="PROSITE" id="PS50835"/>
    </source>
</evidence>
<feature type="domain" description="Fibronectin type-III" evidence="8">
    <location>
        <begin position="1377"/>
        <end position="1472"/>
    </location>
</feature>
<dbReference type="GO" id="GO:0008307">
    <property type="term" value="F:structural constituent of muscle"/>
    <property type="evidence" value="ECO:0007669"/>
    <property type="project" value="TreeGrafter"/>
</dbReference>
<feature type="domain" description="Fibronectin type-III" evidence="8">
    <location>
        <begin position="905"/>
        <end position="997"/>
    </location>
</feature>
<keyword evidence="5" id="KW-0393">Immunoglobulin domain</keyword>
<evidence type="ECO:0000256" key="5">
    <source>
        <dbReference type="ARBA" id="ARBA00023319"/>
    </source>
</evidence>
<feature type="region of interest" description="Disordered" evidence="6">
    <location>
        <begin position="1568"/>
        <end position="1630"/>
    </location>
</feature>
<feature type="domain" description="Ig-like" evidence="7">
    <location>
        <begin position="1000"/>
        <end position="1089"/>
    </location>
</feature>
<dbReference type="SUPFAM" id="SSF48726">
    <property type="entry name" value="Immunoglobulin"/>
    <property type="match status" value="7"/>
</dbReference>
<dbReference type="CDD" id="cd00096">
    <property type="entry name" value="Ig"/>
    <property type="match status" value="1"/>
</dbReference>
<feature type="domain" description="Fibronectin type-III" evidence="8">
    <location>
        <begin position="702"/>
        <end position="796"/>
    </location>
</feature>
<sequence>MLTFVASNAGGYDKCLINLEVQKADSREEMFDMLESNVNVSCDETLFVAVNSRLSNDVEVTFPVMSEVRLDYIIENPRHGVCDERVLVKKLESFKKESDEKKKKPTSLTIPKEINSLYGDRSTLVSTASVTTELSGDDASGQTEVVSPIKELKQDAVSVNFEIPETDEEEAKKKQEHKKITGDVAEQKTEAEKKAKAGKKQADEEAKKKAAADKKKAEEEAEADKKKAEEEVKKKAEADKKKAEEEAKKKAEADKKKAEEEAKKKAEADKKKAEEEAKKKAEVKKSIDETGKGGLETDELGTKTRDDKATRSATTVDPKTGEQGIEPPAESNIQTADEEMAPIKPKKKRVVKKKRGAVIDDDNNEIKWESDEHQHAKEKLADETTFELAPTFKEEGLPEGNKIVVKEEREFEYERIDYTRQRKKREGFVSMPDDVIYAFRGDRVVVECELYNEDDRVEWLINGKPTSSDPRCSFDDFGYLRRLVVRDIVPDDSNTKITVTFNDTSATSTIMVDETPVEFERKLDYRTTAKLGEVCTLSVVLSHVAEKVTWYFNSIPVDQHDPTFRIIDEKTIQALQILKPSYEMVGRFSVMADQSECSTLFDIHGRPVVTRYPEYVEAEAHEDLKITIPMKVKPEPDVDVVVGDESLFSDIRTSFEFIDDTLIITRKNVTRKDAGLYQIKVSNEYGEDLIPVNAIVKDVPGAPTSIYVKEVGDDFATVTWDKPDNDGGAQVLSFVVEKKEANRRVFQKVGQSSGRSKEMFIDDLDMETEYLIRVAAVNKFGVGDFSEPVGITTGIPYTAPVPTSPPEVLHLSTKSCFLQWDEVTEDGGSPIYCYDVYMREDSGKWTKVNLDPVFTNAFHVENLLKPGVSYEFKVEATNEAGLRSVTEVSSSPVKAPKIHDIPTMEGVDLNVTLTALDAVTVNWVPLLEHSEDKFVSYIVYYKSENSIIWNEIHTKETNVFVGDLKEGVSYIFKVAAENELGVGPPTAETTPVKVSAAERPIIIKPLRHQNIPRKRELRLECHALGEPAPSYIWLKDGREIIPETDDVSISNEGFMSVLIIREVSAEDAGTYSCKVVNDHGTDVSEGNVEVGDVRAHFLASFAERIEMSEKSNLVLECELSDEDATVQWFKNGRAIKPTEKLHILRSGALRRLEINDLAPEDAGEYVCQTTDERSTARTRVHVKKQVTHIKFSPQDHILSQFNQHASFTCELTGIAEDVAWFKNGVELSQPSSKYFVINEDNKVTLEIVNVDEKDVGDYVLELPNGERSAPAHLDLRVLPELSFSREIKSDEIEVEAGKDLQFSINVDGFPHPRVEAMLNEETLRHFASIDDFDENHIHIRIQSVSKDHAGILSVRATNEAGEEIKKIRVRVLSAPSPPRNVRAKVLSPTTVEITFDPSPEDEDAPVEYYQVERKTPEHTRWRNSGRVRNHQQLRLICDDLFSDEIYIFRVVGVNDIGRSEGSEHVDVITPSEDSEDFSVSSITPISSIYIPETPETPKVVHDKKKVHISWKAVENVTLYAIERRKVDEDIWLEIASTDRNSFVDMSISEPGNYVYRIIAKFVEARSAPSKESAPTQIEPIAIKDKGEETANGSLKMVEPEVQPAKPLKKRTKKSVKLEEEQIKGPTGKSL</sequence>
<evidence type="ECO:0000256" key="2">
    <source>
        <dbReference type="ARBA" id="ARBA00022490"/>
    </source>
</evidence>
<dbReference type="PROSITE" id="PS50835">
    <property type="entry name" value="IG_LIKE"/>
    <property type="match status" value="3"/>
</dbReference>
<dbReference type="InterPro" id="IPR007110">
    <property type="entry name" value="Ig-like_dom"/>
</dbReference>
<name>A0A1I7SFQ9_BURXY</name>
<dbReference type="PANTHER" id="PTHR14340:SF9">
    <property type="entry name" value="FIBRONECTIN TYPE-III DOMAIN-CONTAINING PROTEIN"/>
    <property type="match status" value="1"/>
</dbReference>
<proteinExistence type="predicted"/>
<dbReference type="SMART" id="SM00409">
    <property type="entry name" value="IG"/>
    <property type="match status" value="7"/>
</dbReference>
<keyword evidence="2" id="KW-0963">Cytoplasm</keyword>
<comment type="subcellular location">
    <subcellularLocation>
        <location evidence="1">Cytoplasm</location>
    </subcellularLocation>
</comment>
<feature type="domain" description="Fibronectin type-III" evidence="8">
    <location>
        <begin position="1490"/>
        <end position="1580"/>
    </location>
</feature>
<dbReference type="GO" id="GO:0031430">
    <property type="term" value="C:M band"/>
    <property type="evidence" value="ECO:0007669"/>
    <property type="project" value="TreeGrafter"/>
</dbReference>
<dbReference type="GO" id="GO:0045214">
    <property type="term" value="P:sarcomere organization"/>
    <property type="evidence" value="ECO:0007669"/>
    <property type="project" value="TreeGrafter"/>
</dbReference>
<dbReference type="PROSITE" id="PS50853">
    <property type="entry name" value="FN3"/>
    <property type="match status" value="5"/>
</dbReference>
<feature type="domain" description="Fibronectin type-III" evidence="8">
    <location>
        <begin position="802"/>
        <end position="898"/>
    </location>
</feature>
<feature type="compositionally biased region" description="Basic residues" evidence="6">
    <location>
        <begin position="344"/>
        <end position="355"/>
    </location>
</feature>
<evidence type="ECO:0000256" key="1">
    <source>
        <dbReference type="ARBA" id="ARBA00004496"/>
    </source>
</evidence>
<reference evidence="10" key="1">
    <citation type="submission" date="2016-11" db="UniProtKB">
        <authorList>
            <consortium name="WormBaseParasite"/>
        </authorList>
    </citation>
    <scope>IDENTIFICATION</scope>
</reference>
<dbReference type="WBParaSite" id="BXY_1187200.1">
    <property type="protein sequence ID" value="BXY_1187200.1"/>
    <property type="gene ID" value="BXY_1187200"/>
</dbReference>
<dbReference type="Gene3D" id="2.60.40.10">
    <property type="entry name" value="Immunoglobulins"/>
    <property type="match status" value="12"/>
</dbReference>
<feature type="compositionally biased region" description="Basic and acidic residues" evidence="6">
    <location>
        <begin position="300"/>
        <end position="310"/>
    </location>
</feature>
<protein>
    <submittedName>
        <fullName evidence="10">Ig-like domain-containing protein</fullName>
    </submittedName>
</protein>
<dbReference type="InterPro" id="IPR013098">
    <property type="entry name" value="Ig_I-set"/>
</dbReference>
<dbReference type="InterPro" id="IPR036116">
    <property type="entry name" value="FN3_sf"/>
</dbReference>
<dbReference type="GO" id="GO:0048738">
    <property type="term" value="P:cardiac muscle tissue development"/>
    <property type="evidence" value="ECO:0007669"/>
    <property type="project" value="TreeGrafter"/>
</dbReference>